<dbReference type="Pfam" id="PF03588">
    <property type="entry name" value="Leu_Phe_trans"/>
    <property type="match status" value="1"/>
</dbReference>
<evidence type="ECO:0000256" key="10">
    <source>
        <dbReference type="ARBA" id="ARBA00066767"/>
    </source>
</evidence>
<dbReference type="Gene3D" id="3.30.70.3550">
    <property type="entry name" value="Leucyl/phenylalanyl-tRNA-protein transferase, N-terminal domain"/>
    <property type="match status" value="1"/>
</dbReference>
<dbReference type="GO" id="GO:0030163">
    <property type="term" value="P:protein catabolic process"/>
    <property type="evidence" value="ECO:0007669"/>
    <property type="project" value="UniProtKB-UniRule"/>
</dbReference>
<evidence type="ECO:0000256" key="12">
    <source>
        <dbReference type="ARBA" id="ARBA00077136"/>
    </source>
</evidence>
<dbReference type="HAMAP" id="MF_00688">
    <property type="entry name" value="Leu_Phe_trans"/>
    <property type="match status" value="1"/>
</dbReference>
<dbReference type="InterPro" id="IPR042221">
    <property type="entry name" value="Leu/Phe-tRNA_Trfase_N"/>
</dbReference>
<evidence type="ECO:0000256" key="3">
    <source>
        <dbReference type="ARBA" id="ARBA00022679"/>
    </source>
</evidence>
<comment type="function">
    <text evidence="8 15">Functions in the N-end rule pathway of protein degradation where it conjugates Leu, Phe and, less efficiently, Met from aminoacyl-tRNAs to the N-termini of proteins containing an N-terminal arginine or lysine.</text>
</comment>
<dbReference type="GO" id="GO:0008914">
    <property type="term" value="F:leucyl-tRNA--protein transferase activity"/>
    <property type="evidence" value="ECO:0007669"/>
    <property type="project" value="UniProtKB-UniRule"/>
</dbReference>
<dbReference type="SUPFAM" id="SSF55729">
    <property type="entry name" value="Acyl-CoA N-acyltransferases (Nat)"/>
    <property type="match status" value="1"/>
</dbReference>
<dbReference type="NCBIfam" id="TIGR00667">
    <property type="entry name" value="aat"/>
    <property type="match status" value="1"/>
</dbReference>
<organism evidence="16">
    <name type="scientific">uncultured Sulfurovum sp</name>
    <dbReference type="NCBI Taxonomy" id="269237"/>
    <lineage>
        <taxon>Bacteria</taxon>
        <taxon>Pseudomonadati</taxon>
        <taxon>Campylobacterota</taxon>
        <taxon>Epsilonproteobacteria</taxon>
        <taxon>Campylobacterales</taxon>
        <taxon>Sulfurovaceae</taxon>
        <taxon>Sulfurovum</taxon>
        <taxon>environmental samples</taxon>
    </lineage>
</organism>
<keyword evidence="3 15" id="KW-0808">Transferase</keyword>
<evidence type="ECO:0000256" key="15">
    <source>
        <dbReference type="HAMAP-Rule" id="MF_00688"/>
    </source>
</evidence>
<evidence type="ECO:0000256" key="1">
    <source>
        <dbReference type="ARBA" id="ARBA00004496"/>
    </source>
</evidence>
<comment type="similarity">
    <text evidence="9 15">Belongs to the L/F-transferase family.</text>
</comment>
<evidence type="ECO:0000256" key="8">
    <source>
        <dbReference type="ARBA" id="ARBA00054043"/>
    </source>
</evidence>
<dbReference type="InterPro" id="IPR042203">
    <property type="entry name" value="Leu/Phe-tRNA_Trfase_C"/>
</dbReference>
<dbReference type="FunFam" id="3.30.70.3550:FF:000001">
    <property type="entry name" value="Leucyl/phenylalanyl-tRNA--protein transferase"/>
    <property type="match status" value="1"/>
</dbReference>
<accession>A0A6S6SHN8</accession>
<keyword evidence="4 15" id="KW-0012">Acyltransferase</keyword>
<sequence length="241" mass="27852">MDDEEFYLPQLDEVHIFPSARRASEEGLVAFGGDLHPDRILKAYSEGIFPWYSPHDPILWWSPNPRLVLFPKNFKKSKSFRRVLRNKGFEVYFDRNFEAVISHCAELPREGQEGTWLSSEMKRSYIELHHRGFAHSVETYYKGELVGGLYGLAIGGGFFGESMFSLMSDASKVSLCALSDICVKKSYDFIDCQVETAHLVKWGAKLIERNDFLDALEKTLEKSTDFGSWRDWSWKYSESME</sequence>
<evidence type="ECO:0000256" key="2">
    <source>
        <dbReference type="ARBA" id="ARBA00022490"/>
    </source>
</evidence>
<dbReference type="GO" id="GO:0005737">
    <property type="term" value="C:cytoplasm"/>
    <property type="evidence" value="ECO:0007669"/>
    <property type="project" value="UniProtKB-SubCell"/>
</dbReference>
<evidence type="ECO:0000256" key="13">
    <source>
        <dbReference type="ARBA" id="ARBA00077165"/>
    </source>
</evidence>
<evidence type="ECO:0000256" key="7">
    <source>
        <dbReference type="ARBA" id="ARBA00051538"/>
    </source>
</evidence>
<gene>
    <name evidence="15" type="primary">aat</name>
    <name evidence="16" type="ORF">HELGO_WM14618</name>
</gene>
<dbReference type="EC" id="2.3.2.6" evidence="10 15"/>
<evidence type="ECO:0000256" key="4">
    <source>
        <dbReference type="ARBA" id="ARBA00023315"/>
    </source>
</evidence>
<proteinExistence type="inferred from homology"/>
<dbReference type="Gene3D" id="3.40.630.70">
    <property type="entry name" value="Leucyl/phenylalanyl-tRNA-protein transferase, C-terminal domain"/>
    <property type="match status" value="1"/>
</dbReference>
<dbReference type="AlphaFoldDB" id="A0A6S6SHN8"/>
<evidence type="ECO:0000256" key="11">
    <source>
        <dbReference type="ARBA" id="ARBA00074372"/>
    </source>
</evidence>
<comment type="catalytic activity">
    <reaction evidence="6 15">
        <text>N-terminal L-arginyl-[protein] + L-leucyl-tRNA(Leu) = N-terminal L-leucyl-L-arginyl-[protein] + tRNA(Leu) + H(+)</text>
        <dbReference type="Rhea" id="RHEA:50416"/>
        <dbReference type="Rhea" id="RHEA-COMP:9613"/>
        <dbReference type="Rhea" id="RHEA-COMP:9622"/>
        <dbReference type="Rhea" id="RHEA-COMP:12672"/>
        <dbReference type="Rhea" id="RHEA-COMP:12673"/>
        <dbReference type="ChEBI" id="CHEBI:15378"/>
        <dbReference type="ChEBI" id="CHEBI:64719"/>
        <dbReference type="ChEBI" id="CHEBI:78442"/>
        <dbReference type="ChEBI" id="CHEBI:78494"/>
        <dbReference type="ChEBI" id="CHEBI:133044"/>
        <dbReference type="EC" id="2.3.2.6"/>
    </reaction>
</comment>
<dbReference type="PANTHER" id="PTHR30098">
    <property type="entry name" value="LEUCYL/PHENYLALANYL-TRNA--PROTEIN TRANSFERASE"/>
    <property type="match status" value="1"/>
</dbReference>
<evidence type="ECO:0000256" key="14">
    <source>
        <dbReference type="ARBA" id="ARBA00083640"/>
    </source>
</evidence>
<name>A0A6S6SHN8_9BACT</name>
<keyword evidence="2 15" id="KW-0963">Cytoplasm</keyword>
<dbReference type="InterPro" id="IPR004616">
    <property type="entry name" value="Leu/Phe-tRNA_Trfase"/>
</dbReference>
<dbReference type="EMBL" id="CACVAZ010000061">
    <property type="protein sequence ID" value="CAA6809618.1"/>
    <property type="molecule type" value="Genomic_DNA"/>
</dbReference>
<reference evidence="16" key="1">
    <citation type="submission" date="2020-01" db="EMBL/GenBank/DDBJ databases">
        <authorList>
            <person name="Meier V. D."/>
            <person name="Meier V D."/>
        </authorList>
    </citation>
    <scope>NUCLEOTIDE SEQUENCE</scope>
    <source>
        <strain evidence="16">HLG_WM_MAG_02</strain>
    </source>
</reference>
<evidence type="ECO:0000313" key="16">
    <source>
        <dbReference type="EMBL" id="CAA6809618.1"/>
    </source>
</evidence>
<protein>
    <recommendedName>
        <fullName evidence="11 15">Leucyl/phenylalanyl-tRNA--protein transferase</fullName>
        <ecNumber evidence="10 15">2.3.2.6</ecNumber>
    </recommendedName>
    <alternativeName>
        <fullName evidence="12 15">L/F-transferase</fullName>
    </alternativeName>
    <alternativeName>
        <fullName evidence="13 15">Leucyltransferase</fullName>
    </alternativeName>
    <alternativeName>
        <fullName evidence="14 15">Phenyalanyltransferase</fullName>
    </alternativeName>
</protein>
<dbReference type="InterPro" id="IPR016181">
    <property type="entry name" value="Acyl_CoA_acyltransferase"/>
</dbReference>
<comment type="catalytic activity">
    <reaction evidence="7 15">
        <text>N-terminal L-lysyl-[protein] + L-leucyl-tRNA(Leu) = N-terminal L-leucyl-L-lysyl-[protein] + tRNA(Leu) + H(+)</text>
        <dbReference type="Rhea" id="RHEA:12340"/>
        <dbReference type="Rhea" id="RHEA-COMP:9613"/>
        <dbReference type="Rhea" id="RHEA-COMP:9622"/>
        <dbReference type="Rhea" id="RHEA-COMP:12670"/>
        <dbReference type="Rhea" id="RHEA-COMP:12671"/>
        <dbReference type="ChEBI" id="CHEBI:15378"/>
        <dbReference type="ChEBI" id="CHEBI:65249"/>
        <dbReference type="ChEBI" id="CHEBI:78442"/>
        <dbReference type="ChEBI" id="CHEBI:78494"/>
        <dbReference type="ChEBI" id="CHEBI:133043"/>
        <dbReference type="EC" id="2.3.2.6"/>
    </reaction>
</comment>
<evidence type="ECO:0000256" key="6">
    <source>
        <dbReference type="ARBA" id="ARBA00050652"/>
    </source>
</evidence>
<evidence type="ECO:0000256" key="5">
    <source>
        <dbReference type="ARBA" id="ARBA00050607"/>
    </source>
</evidence>
<comment type="subcellular location">
    <subcellularLocation>
        <location evidence="1 15">Cytoplasm</location>
    </subcellularLocation>
</comment>
<dbReference type="PANTHER" id="PTHR30098:SF2">
    <property type="entry name" value="LEUCYL_PHENYLALANYL-TRNA--PROTEIN TRANSFERASE"/>
    <property type="match status" value="1"/>
</dbReference>
<comment type="catalytic activity">
    <reaction evidence="5 15">
        <text>L-phenylalanyl-tRNA(Phe) + an N-terminal L-alpha-aminoacyl-[protein] = an N-terminal L-phenylalanyl-L-alpha-aminoacyl-[protein] + tRNA(Phe)</text>
        <dbReference type="Rhea" id="RHEA:43632"/>
        <dbReference type="Rhea" id="RHEA-COMP:9668"/>
        <dbReference type="Rhea" id="RHEA-COMP:9699"/>
        <dbReference type="Rhea" id="RHEA-COMP:10636"/>
        <dbReference type="Rhea" id="RHEA-COMP:10637"/>
        <dbReference type="ChEBI" id="CHEBI:78442"/>
        <dbReference type="ChEBI" id="CHEBI:78531"/>
        <dbReference type="ChEBI" id="CHEBI:78597"/>
        <dbReference type="ChEBI" id="CHEBI:83561"/>
        <dbReference type="EC" id="2.3.2.6"/>
    </reaction>
</comment>
<evidence type="ECO:0000256" key="9">
    <source>
        <dbReference type="ARBA" id="ARBA00061535"/>
    </source>
</evidence>